<keyword evidence="2" id="KW-1185">Reference proteome</keyword>
<accession>A0ACA9SA49</accession>
<reference evidence="1" key="1">
    <citation type="submission" date="2021-06" db="EMBL/GenBank/DDBJ databases">
        <authorList>
            <person name="Kallberg Y."/>
            <person name="Tangrot J."/>
            <person name="Rosling A."/>
        </authorList>
    </citation>
    <scope>NUCLEOTIDE SEQUENCE</scope>
    <source>
        <strain evidence="1">MA461A</strain>
    </source>
</reference>
<evidence type="ECO:0000313" key="1">
    <source>
        <dbReference type="EMBL" id="CAG8831540.1"/>
    </source>
</evidence>
<proteinExistence type="predicted"/>
<dbReference type="Proteomes" id="UP000789920">
    <property type="component" value="Unassembled WGS sequence"/>
</dbReference>
<protein>
    <submittedName>
        <fullName evidence="1">28871_t:CDS:1</fullName>
    </submittedName>
</protein>
<feature type="non-terminal residue" evidence="1">
    <location>
        <position position="1"/>
    </location>
</feature>
<gene>
    <name evidence="1" type="ORF">RPERSI_LOCUS28179</name>
</gene>
<organism evidence="1 2">
    <name type="scientific">Racocetra persica</name>
    <dbReference type="NCBI Taxonomy" id="160502"/>
    <lineage>
        <taxon>Eukaryota</taxon>
        <taxon>Fungi</taxon>
        <taxon>Fungi incertae sedis</taxon>
        <taxon>Mucoromycota</taxon>
        <taxon>Glomeromycotina</taxon>
        <taxon>Glomeromycetes</taxon>
        <taxon>Diversisporales</taxon>
        <taxon>Gigasporaceae</taxon>
        <taxon>Racocetra</taxon>
    </lineage>
</organism>
<comment type="caution">
    <text evidence="1">The sequence shown here is derived from an EMBL/GenBank/DDBJ whole genome shotgun (WGS) entry which is preliminary data.</text>
</comment>
<sequence length="128" mass="14556">DKFLAVKAYNILNECYKTTLCLRFPPNALAAASILLASKLLHKENFPENKGSIPWYTVFLCKIEDIEDHFILEASLDKDDPLSSEYMRLRFSIKSVPSSHDLITENPQPLMPTVEGEQKNIILLDTCL</sequence>
<dbReference type="EMBL" id="CAJVQC010101654">
    <property type="protein sequence ID" value="CAG8831540.1"/>
    <property type="molecule type" value="Genomic_DNA"/>
</dbReference>
<feature type="non-terminal residue" evidence="1">
    <location>
        <position position="128"/>
    </location>
</feature>
<name>A0ACA9SA49_9GLOM</name>
<evidence type="ECO:0000313" key="2">
    <source>
        <dbReference type="Proteomes" id="UP000789920"/>
    </source>
</evidence>